<accession>A0A0P9DDC2</accession>
<dbReference type="AlphaFoldDB" id="A0A0P9DDC2"/>
<proteinExistence type="predicted"/>
<evidence type="ECO:0000313" key="2">
    <source>
        <dbReference type="Proteomes" id="UP000050509"/>
    </source>
</evidence>
<evidence type="ECO:0000313" key="1">
    <source>
        <dbReference type="EMBL" id="KPV53760.1"/>
    </source>
</evidence>
<reference evidence="1 2" key="1">
    <citation type="submission" date="2015-09" db="EMBL/GenBank/DDBJ databases">
        <title>Draft genome sequence of Kouleothrix aurantiaca JCM 19913.</title>
        <authorList>
            <person name="Hemp J."/>
        </authorList>
    </citation>
    <scope>NUCLEOTIDE SEQUENCE [LARGE SCALE GENOMIC DNA]</scope>
    <source>
        <strain evidence="1 2">COM-B</strain>
    </source>
</reference>
<dbReference type="Proteomes" id="UP000050509">
    <property type="component" value="Unassembled WGS sequence"/>
</dbReference>
<sequence>MASTPLDQEYAEDITSLCEAQRVIADLPRQLAQPHQITYFDDGEFTIFLDDEHSNMVYALFEQRRLVANQSADCELHDALAEAVSNWLDAQYAARKNDAKPPRKPARALTY</sequence>
<gene>
    <name evidence="1" type="ORF">SE17_07725</name>
</gene>
<protein>
    <submittedName>
        <fullName evidence="1">Uncharacterized protein</fullName>
    </submittedName>
</protein>
<comment type="caution">
    <text evidence="1">The sequence shown here is derived from an EMBL/GenBank/DDBJ whole genome shotgun (WGS) entry which is preliminary data.</text>
</comment>
<name>A0A0P9DDC2_9CHLR</name>
<organism evidence="1 2">
    <name type="scientific">Kouleothrix aurantiaca</name>
    <dbReference type="NCBI Taxonomy" id="186479"/>
    <lineage>
        <taxon>Bacteria</taxon>
        <taxon>Bacillati</taxon>
        <taxon>Chloroflexota</taxon>
        <taxon>Chloroflexia</taxon>
        <taxon>Chloroflexales</taxon>
        <taxon>Roseiflexineae</taxon>
        <taxon>Roseiflexaceae</taxon>
        <taxon>Kouleothrix</taxon>
    </lineage>
</organism>
<keyword evidence="2" id="KW-1185">Reference proteome</keyword>
<dbReference type="EMBL" id="LJCR01000183">
    <property type="protein sequence ID" value="KPV53760.1"/>
    <property type="molecule type" value="Genomic_DNA"/>
</dbReference>